<dbReference type="OrthoDB" id="447510at2759"/>
<dbReference type="EMBL" id="BDGG01000001">
    <property type="protein sequence ID" value="GAU89056.1"/>
    <property type="molecule type" value="Genomic_DNA"/>
</dbReference>
<evidence type="ECO:0000313" key="1">
    <source>
        <dbReference type="EMBL" id="GAU89056.1"/>
    </source>
</evidence>
<reference evidence="1 2" key="1">
    <citation type="journal article" date="2016" name="Nat. Commun.">
        <title>Extremotolerant tardigrade genome and improved radiotolerance of human cultured cells by tardigrade-unique protein.</title>
        <authorList>
            <person name="Hashimoto T."/>
            <person name="Horikawa D.D."/>
            <person name="Saito Y."/>
            <person name="Kuwahara H."/>
            <person name="Kozuka-Hata H."/>
            <person name="Shin-I T."/>
            <person name="Minakuchi Y."/>
            <person name="Ohishi K."/>
            <person name="Motoyama A."/>
            <person name="Aizu T."/>
            <person name="Enomoto A."/>
            <person name="Kondo K."/>
            <person name="Tanaka S."/>
            <person name="Hara Y."/>
            <person name="Koshikawa S."/>
            <person name="Sagara H."/>
            <person name="Miura T."/>
            <person name="Yokobori S."/>
            <person name="Miyagawa K."/>
            <person name="Suzuki Y."/>
            <person name="Kubo T."/>
            <person name="Oyama M."/>
            <person name="Kohara Y."/>
            <person name="Fujiyama A."/>
            <person name="Arakawa K."/>
            <person name="Katayama T."/>
            <person name="Toyoda A."/>
            <person name="Kunieda T."/>
        </authorList>
    </citation>
    <scope>NUCLEOTIDE SEQUENCE [LARGE SCALE GENOMIC DNA]</scope>
    <source>
        <strain evidence="1 2">YOKOZUNA-1</strain>
    </source>
</reference>
<organism evidence="1 2">
    <name type="scientific">Ramazzottius varieornatus</name>
    <name type="common">Water bear</name>
    <name type="synonym">Tardigrade</name>
    <dbReference type="NCBI Taxonomy" id="947166"/>
    <lineage>
        <taxon>Eukaryota</taxon>
        <taxon>Metazoa</taxon>
        <taxon>Ecdysozoa</taxon>
        <taxon>Tardigrada</taxon>
        <taxon>Eutardigrada</taxon>
        <taxon>Parachela</taxon>
        <taxon>Hypsibioidea</taxon>
        <taxon>Ramazzottiidae</taxon>
        <taxon>Ramazzottius</taxon>
    </lineage>
</organism>
<keyword evidence="2" id="KW-1185">Reference proteome</keyword>
<comment type="caution">
    <text evidence="1">The sequence shown here is derived from an EMBL/GenBank/DDBJ whole genome shotgun (WGS) entry which is preliminary data.</text>
</comment>
<dbReference type="Proteomes" id="UP000186922">
    <property type="component" value="Unassembled WGS sequence"/>
</dbReference>
<dbReference type="AlphaFoldDB" id="A0A1D1UHB4"/>
<proteinExistence type="predicted"/>
<protein>
    <submittedName>
        <fullName evidence="1">Uncharacterized protein</fullName>
    </submittedName>
</protein>
<sequence length="56" mass="6369">MMNCCQDVNALFKDEISCIEGRMWDQTGPYRASDFVKEELERLIDHMGAQAAKVSS</sequence>
<name>A0A1D1UHB4_RAMVA</name>
<accession>A0A1D1UHB4</accession>
<gene>
    <name evidence="1" type="primary">RvY_01652-1</name>
    <name evidence="1" type="synonym">RvY_01652.1</name>
    <name evidence="1" type="ORF">RvY_01652</name>
</gene>
<evidence type="ECO:0000313" key="2">
    <source>
        <dbReference type="Proteomes" id="UP000186922"/>
    </source>
</evidence>